<reference evidence="7" key="1">
    <citation type="submission" date="2017-03" db="EMBL/GenBank/DDBJ databases">
        <title>Phytopthora megakarya and P. palmivora, two closely related causual agents of cacao black pod achieved similar genome size and gene model numbers by different mechanisms.</title>
        <authorList>
            <person name="Ali S."/>
            <person name="Shao J."/>
            <person name="Larry D.J."/>
            <person name="Kronmiller B."/>
            <person name="Shen D."/>
            <person name="Strem M.D."/>
            <person name="Melnick R.L."/>
            <person name="Guiltinan M.J."/>
            <person name="Tyler B.M."/>
            <person name="Meinhardt L.W."/>
            <person name="Bailey B.A."/>
        </authorList>
    </citation>
    <scope>NUCLEOTIDE SEQUENCE [LARGE SCALE GENOMIC DNA]</scope>
    <source>
        <strain evidence="7">zdho120</strain>
    </source>
</reference>
<dbReference type="Proteomes" id="UP000198211">
    <property type="component" value="Unassembled WGS sequence"/>
</dbReference>
<keyword evidence="3" id="KW-1015">Disulfide bond</keyword>
<name>A0A225WE13_9STRA</name>
<evidence type="ECO:0000256" key="2">
    <source>
        <dbReference type="ARBA" id="ARBA00022900"/>
    </source>
</evidence>
<proteinExistence type="predicted"/>
<dbReference type="PANTHER" id="PTHR10913:SF45">
    <property type="entry name" value="FOLLISTATIN, ISOFORM A-RELATED"/>
    <property type="match status" value="1"/>
</dbReference>
<evidence type="ECO:0000313" key="6">
    <source>
        <dbReference type="EMBL" id="OWZ15624.1"/>
    </source>
</evidence>
<evidence type="ECO:0000259" key="5">
    <source>
        <dbReference type="PROSITE" id="PS51465"/>
    </source>
</evidence>
<dbReference type="InterPro" id="IPR050653">
    <property type="entry name" value="Prot_Inhib_GrowthFact_Antg"/>
</dbReference>
<keyword evidence="2" id="KW-0722">Serine protease inhibitor</keyword>
<dbReference type="SUPFAM" id="SSF100895">
    <property type="entry name" value="Kazal-type serine protease inhibitors"/>
    <property type="match status" value="1"/>
</dbReference>
<feature type="domain" description="Kazal-like" evidence="5">
    <location>
        <begin position="27"/>
        <end position="79"/>
    </location>
</feature>
<keyword evidence="1" id="KW-0646">Protease inhibitor</keyword>
<dbReference type="SMART" id="SM00280">
    <property type="entry name" value="KAZAL"/>
    <property type="match status" value="1"/>
</dbReference>
<keyword evidence="4" id="KW-0732">Signal</keyword>
<dbReference type="AlphaFoldDB" id="A0A225WE13"/>
<dbReference type="InterPro" id="IPR036058">
    <property type="entry name" value="Kazal_dom_sf"/>
</dbReference>
<protein>
    <submittedName>
        <fullName evidence="6">Kazal-like serine protease inhibitor</fullName>
    </submittedName>
</protein>
<feature type="chain" id="PRO_5012285156" evidence="4">
    <location>
        <begin position="20"/>
        <end position="79"/>
    </location>
</feature>
<dbReference type="CDD" id="cd00104">
    <property type="entry name" value="KAZAL_FS"/>
    <property type="match status" value="1"/>
</dbReference>
<dbReference type="Pfam" id="PF07648">
    <property type="entry name" value="Kazal_2"/>
    <property type="match status" value="1"/>
</dbReference>
<evidence type="ECO:0000256" key="3">
    <source>
        <dbReference type="ARBA" id="ARBA00023157"/>
    </source>
</evidence>
<dbReference type="PANTHER" id="PTHR10913">
    <property type="entry name" value="FOLLISTATIN-RELATED"/>
    <property type="match status" value="1"/>
</dbReference>
<feature type="signal peptide" evidence="4">
    <location>
        <begin position="1"/>
        <end position="19"/>
    </location>
</feature>
<dbReference type="EMBL" id="NBNE01001085">
    <property type="protein sequence ID" value="OWZ15624.1"/>
    <property type="molecule type" value="Genomic_DNA"/>
</dbReference>
<evidence type="ECO:0000256" key="1">
    <source>
        <dbReference type="ARBA" id="ARBA00022690"/>
    </source>
</evidence>
<evidence type="ECO:0000313" key="7">
    <source>
        <dbReference type="Proteomes" id="UP000198211"/>
    </source>
</evidence>
<dbReference type="InterPro" id="IPR002350">
    <property type="entry name" value="Kazal_dom"/>
</dbReference>
<dbReference type="GO" id="GO:0005576">
    <property type="term" value="C:extracellular region"/>
    <property type="evidence" value="ECO:0007669"/>
    <property type="project" value="TreeGrafter"/>
</dbReference>
<keyword evidence="7" id="KW-1185">Reference proteome</keyword>
<sequence length="79" mass="8441">MKFLAELLLAALAIVSVFAQEGSTGTSESFDVCGQTCTDEDKPVCGTDNVTYGNLCKMQMTGCTKVKVIWKKSDGPCPK</sequence>
<comment type="caution">
    <text evidence="6">The sequence shown here is derived from an EMBL/GenBank/DDBJ whole genome shotgun (WGS) entry which is preliminary data.</text>
</comment>
<gene>
    <name evidence="6" type="ORF">PHMEG_00010699</name>
</gene>
<accession>A0A225WE13</accession>
<dbReference type="OrthoDB" id="111352at2759"/>
<dbReference type="Gene3D" id="3.30.60.30">
    <property type="match status" value="1"/>
</dbReference>
<organism evidence="6 7">
    <name type="scientific">Phytophthora megakarya</name>
    <dbReference type="NCBI Taxonomy" id="4795"/>
    <lineage>
        <taxon>Eukaryota</taxon>
        <taxon>Sar</taxon>
        <taxon>Stramenopiles</taxon>
        <taxon>Oomycota</taxon>
        <taxon>Peronosporomycetes</taxon>
        <taxon>Peronosporales</taxon>
        <taxon>Peronosporaceae</taxon>
        <taxon>Phytophthora</taxon>
    </lineage>
</organism>
<evidence type="ECO:0000256" key="4">
    <source>
        <dbReference type="SAM" id="SignalP"/>
    </source>
</evidence>
<dbReference type="PROSITE" id="PS51465">
    <property type="entry name" value="KAZAL_2"/>
    <property type="match status" value="1"/>
</dbReference>